<dbReference type="STRING" id="1082479.SAMN05216241_10994"/>
<name>A0A1G7TIR6_9PROT</name>
<keyword evidence="2" id="KW-1133">Transmembrane helix</keyword>
<proteinExistence type="predicted"/>
<dbReference type="PANTHER" id="PTHR30105:SF2">
    <property type="entry name" value="DIVERGENT POLYSACCHARIDE DEACETYLASE SUPERFAMILY"/>
    <property type="match status" value="1"/>
</dbReference>
<evidence type="ECO:0000256" key="1">
    <source>
        <dbReference type="SAM" id="MobiDB-lite"/>
    </source>
</evidence>
<dbReference type="AlphaFoldDB" id="A0A1G7TIR6"/>
<organism evidence="3 4">
    <name type="scientific">Limimonas halophila</name>
    <dbReference type="NCBI Taxonomy" id="1082479"/>
    <lineage>
        <taxon>Bacteria</taxon>
        <taxon>Pseudomonadati</taxon>
        <taxon>Pseudomonadota</taxon>
        <taxon>Alphaproteobacteria</taxon>
        <taxon>Rhodospirillales</taxon>
        <taxon>Rhodovibrionaceae</taxon>
        <taxon>Limimonas</taxon>
    </lineage>
</organism>
<dbReference type="PANTHER" id="PTHR30105">
    <property type="entry name" value="UNCHARACTERIZED YIBQ-RELATED"/>
    <property type="match status" value="1"/>
</dbReference>
<accession>A0A1G7TIR6</accession>
<keyword evidence="4" id="KW-1185">Reference proteome</keyword>
<dbReference type="InterPro" id="IPR006837">
    <property type="entry name" value="Divergent_DAC"/>
</dbReference>
<gene>
    <name evidence="3" type="ORF">SAMN05216241_10994</name>
</gene>
<dbReference type="CDD" id="cd10936">
    <property type="entry name" value="CE4_DAC2"/>
    <property type="match status" value="1"/>
</dbReference>
<evidence type="ECO:0000313" key="3">
    <source>
        <dbReference type="EMBL" id="SDG34914.1"/>
    </source>
</evidence>
<feature type="region of interest" description="Disordered" evidence="1">
    <location>
        <begin position="55"/>
        <end position="172"/>
    </location>
</feature>
<feature type="region of interest" description="Disordered" evidence="1">
    <location>
        <begin position="1"/>
        <end position="27"/>
    </location>
</feature>
<reference evidence="3 4" key="1">
    <citation type="submission" date="2016-10" db="EMBL/GenBank/DDBJ databases">
        <authorList>
            <person name="de Groot N.N."/>
        </authorList>
    </citation>
    <scope>NUCLEOTIDE SEQUENCE [LARGE SCALE GENOMIC DNA]</scope>
    <source>
        <strain evidence="3 4">DSM 25584</strain>
    </source>
</reference>
<keyword evidence="2" id="KW-0812">Transmembrane</keyword>
<evidence type="ECO:0008006" key="5">
    <source>
        <dbReference type="Google" id="ProtNLM"/>
    </source>
</evidence>
<feature type="compositionally biased region" description="Polar residues" evidence="1">
    <location>
        <begin position="154"/>
        <end position="163"/>
    </location>
</feature>
<sequence>MAGRTGRAVTPPYGPEFDDDPEPRGPSRALVGAWMALAAVLGLAVGYAVVSGTPDRLGERTAYSTSLPPVAEPDGGGSTSGSDTTASRPLTPEGGVPLRPLRDTTVDSPAAPEVGVPADTGSQSGDAARTPTPQAPAVPTEVAGTEPPAIPEQAGQNTPQQPASDEAWRRHARDAAGVPAGFDRIAVVVRGLGLKRAVTKRAIAELPGAVSLSFSPYGSQLDAWMQRAREAGHELLMDLPMQPKGFPVPDPGGMALKLKADPARNLERLENVLGAGDSLVGAVARWGSAFVERRQAVAPILRDLKKRGLIYVANGRSRSDVTAEVAGEIELPHLSADAILDRRPISRAVVDSWLAAAERIAQDSGLALVLVNAYPMTLDALTRWSQTLKARGIALVPVSAALAQPAAEQAARLR</sequence>
<evidence type="ECO:0000313" key="4">
    <source>
        <dbReference type="Proteomes" id="UP000199415"/>
    </source>
</evidence>
<dbReference type="Proteomes" id="UP000199415">
    <property type="component" value="Unassembled WGS sequence"/>
</dbReference>
<feature type="transmembrane region" description="Helical" evidence="2">
    <location>
        <begin position="29"/>
        <end position="50"/>
    </location>
</feature>
<dbReference type="SUPFAM" id="SSF88713">
    <property type="entry name" value="Glycoside hydrolase/deacetylase"/>
    <property type="match status" value="1"/>
</dbReference>
<dbReference type="EMBL" id="FNCE01000009">
    <property type="protein sequence ID" value="SDG34914.1"/>
    <property type="molecule type" value="Genomic_DNA"/>
</dbReference>
<dbReference type="Gene3D" id="3.20.20.370">
    <property type="entry name" value="Glycoside hydrolase/deacetylase"/>
    <property type="match status" value="1"/>
</dbReference>
<protein>
    <recommendedName>
        <fullName evidence="5">Divergent polysaccharide deacetylase</fullName>
    </recommendedName>
</protein>
<dbReference type="OrthoDB" id="9784811at2"/>
<keyword evidence="2" id="KW-0472">Membrane</keyword>
<dbReference type="GO" id="GO:0005975">
    <property type="term" value="P:carbohydrate metabolic process"/>
    <property type="evidence" value="ECO:0007669"/>
    <property type="project" value="InterPro"/>
</dbReference>
<dbReference type="InterPro" id="IPR011330">
    <property type="entry name" value="Glyco_hydro/deAcase_b/a-brl"/>
</dbReference>
<dbReference type="Pfam" id="PF04748">
    <property type="entry name" value="Polysacc_deac_2"/>
    <property type="match status" value="1"/>
</dbReference>
<evidence type="ECO:0000256" key="2">
    <source>
        <dbReference type="SAM" id="Phobius"/>
    </source>
</evidence>